<name>A0A4Y2P298_ARAVE</name>
<reference evidence="1 2" key="1">
    <citation type="journal article" date="2019" name="Sci. Rep.">
        <title>Orb-weaving spider Araneus ventricosus genome elucidates the spidroin gene catalogue.</title>
        <authorList>
            <person name="Kono N."/>
            <person name="Nakamura H."/>
            <person name="Ohtoshi R."/>
            <person name="Moran D.A.P."/>
            <person name="Shinohara A."/>
            <person name="Yoshida Y."/>
            <person name="Fujiwara M."/>
            <person name="Mori M."/>
            <person name="Tomita M."/>
            <person name="Arakawa K."/>
        </authorList>
    </citation>
    <scope>NUCLEOTIDE SEQUENCE [LARGE SCALE GENOMIC DNA]</scope>
</reference>
<evidence type="ECO:0000313" key="1">
    <source>
        <dbReference type="EMBL" id="GBN44427.1"/>
    </source>
</evidence>
<protein>
    <submittedName>
        <fullName evidence="1">Uncharacterized protein</fullName>
    </submittedName>
</protein>
<dbReference type="EMBL" id="BGPR01010132">
    <property type="protein sequence ID" value="GBN44427.1"/>
    <property type="molecule type" value="Genomic_DNA"/>
</dbReference>
<gene>
    <name evidence="1" type="ORF">AVEN_37251_1</name>
</gene>
<organism evidence="1 2">
    <name type="scientific">Araneus ventricosus</name>
    <name type="common">Orbweaver spider</name>
    <name type="synonym">Epeira ventricosa</name>
    <dbReference type="NCBI Taxonomy" id="182803"/>
    <lineage>
        <taxon>Eukaryota</taxon>
        <taxon>Metazoa</taxon>
        <taxon>Ecdysozoa</taxon>
        <taxon>Arthropoda</taxon>
        <taxon>Chelicerata</taxon>
        <taxon>Arachnida</taxon>
        <taxon>Araneae</taxon>
        <taxon>Araneomorphae</taxon>
        <taxon>Entelegynae</taxon>
        <taxon>Araneoidea</taxon>
        <taxon>Araneidae</taxon>
        <taxon>Araneus</taxon>
    </lineage>
</organism>
<sequence length="154" mass="17284">MELPPSSEGTPLPYWVVFSSENICEGPENNPKCEKVAIELLALDGFGAIWGRGERLHTPDSQPKKFDLIRQDINEISFHSRKIGSLPAKTGRQCENPIRIGALCSEACKCSQGVAYNDLTTPRYDYNAFYDKSSSCSEIRREVESDFSWLPGYD</sequence>
<keyword evidence="2" id="KW-1185">Reference proteome</keyword>
<accession>A0A4Y2P298</accession>
<proteinExistence type="predicted"/>
<evidence type="ECO:0000313" key="2">
    <source>
        <dbReference type="Proteomes" id="UP000499080"/>
    </source>
</evidence>
<comment type="caution">
    <text evidence="1">The sequence shown here is derived from an EMBL/GenBank/DDBJ whole genome shotgun (WGS) entry which is preliminary data.</text>
</comment>
<dbReference type="AlphaFoldDB" id="A0A4Y2P298"/>
<dbReference type="Proteomes" id="UP000499080">
    <property type="component" value="Unassembled WGS sequence"/>
</dbReference>